<keyword evidence="1 4" id="KW-0489">Methyltransferase</keyword>
<evidence type="ECO:0000313" key="4">
    <source>
        <dbReference type="EMBL" id="WWD81266.1"/>
    </source>
</evidence>
<evidence type="ECO:0000256" key="2">
    <source>
        <dbReference type="ARBA" id="ARBA00022679"/>
    </source>
</evidence>
<dbReference type="GO" id="GO:0032259">
    <property type="term" value="P:methylation"/>
    <property type="evidence" value="ECO:0007669"/>
    <property type="project" value="UniProtKB-KW"/>
</dbReference>
<keyword evidence="2 4" id="KW-0808">Transferase</keyword>
<dbReference type="GO" id="GO:0008168">
    <property type="term" value="F:methyltransferase activity"/>
    <property type="evidence" value="ECO:0007669"/>
    <property type="project" value="UniProtKB-KW"/>
</dbReference>
<gene>
    <name evidence="4" type="ORF">FTX54_006875</name>
</gene>
<keyword evidence="5" id="KW-1185">Reference proteome</keyword>
<dbReference type="OrthoDB" id="9811589at2"/>
<sequence length="243" mass="28141">MQEEHFASLYDMLMEDAPYEKWVKFTSQHLSKGSRVLDVGCGTGTLTLLLEEEGFQVSGVDISEDMLVIAEQKARERKNKSRFFKQDMTKLTGFENLDAVTLYCDGLNYLPFEKDIKDTFRCAAESLKKDGVFLFDVHSPFKLEHIFDNQLYGEDRSSVSYLWFCEPGEEPLSVHHQLTFFVKQDAGHYLRKDEDIYQRTFSPSFYEKCLIEAGFYSIEISGDFGGSKVTEHDERIFFKAVKK</sequence>
<evidence type="ECO:0000256" key="1">
    <source>
        <dbReference type="ARBA" id="ARBA00022603"/>
    </source>
</evidence>
<dbReference type="Pfam" id="PF13649">
    <property type="entry name" value="Methyltransf_25"/>
    <property type="match status" value="1"/>
</dbReference>
<accession>A0A5C7F6Z2</accession>
<reference evidence="4 5" key="1">
    <citation type="submission" date="2024-01" db="EMBL/GenBank/DDBJ databases">
        <title>Complete Genome Sequence of Alkalicoccus halolimnae BZ-SZ-XJ29T, a Moderately Halophilic Bacterium Isolated from a Salt Lake.</title>
        <authorList>
            <person name="Zhao B."/>
        </authorList>
    </citation>
    <scope>NUCLEOTIDE SEQUENCE [LARGE SCALE GENOMIC DNA]</scope>
    <source>
        <strain evidence="4 5">BZ-SZ-XJ29</strain>
    </source>
</reference>
<dbReference type="SUPFAM" id="SSF53335">
    <property type="entry name" value="S-adenosyl-L-methionine-dependent methyltransferases"/>
    <property type="match status" value="1"/>
</dbReference>
<dbReference type="KEGG" id="ahal:FTX54_006875"/>
<proteinExistence type="predicted"/>
<evidence type="ECO:0000259" key="3">
    <source>
        <dbReference type="Pfam" id="PF13649"/>
    </source>
</evidence>
<dbReference type="InterPro" id="IPR041698">
    <property type="entry name" value="Methyltransf_25"/>
</dbReference>
<evidence type="ECO:0000313" key="5">
    <source>
        <dbReference type="Proteomes" id="UP000321816"/>
    </source>
</evidence>
<dbReference type="InterPro" id="IPR029063">
    <property type="entry name" value="SAM-dependent_MTases_sf"/>
</dbReference>
<name>A0A5C7F6Z2_9BACI</name>
<organism evidence="4 5">
    <name type="scientific">Alkalicoccus halolimnae</name>
    <dbReference type="NCBI Taxonomy" id="1667239"/>
    <lineage>
        <taxon>Bacteria</taxon>
        <taxon>Bacillati</taxon>
        <taxon>Bacillota</taxon>
        <taxon>Bacilli</taxon>
        <taxon>Bacillales</taxon>
        <taxon>Bacillaceae</taxon>
        <taxon>Alkalicoccus</taxon>
    </lineage>
</organism>
<dbReference type="EC" id="2.1.-.-" evidence="4"/>
<dbReference type="EMBL" id="CP144914">
    <property type="protein sequence ID" value="WWD81266.1"/>
    <property type="molecule type" value="Genomic_DNA"/>
</dbReference>
<dbReference type="PANTHER" id="PTHR43861">
    <property type="entry name" value="TRANS-ACONITATE 2-METHYLTRANSFERASE-RELATED"/>
    <property type="match status" value="1"/>
</dbReference>
<dbReference type="PANTHER" id="PTHR43861:SF1">
    <property type="entry name" value="TRANS-ACONITATE 2-METHYLTRANSFERASE"/>
    <property type="match status" value="1"/>
</dbReference>
<dbReference type="RefSeq" id="WP_147802961.1">
    <property type="nucleotide sequence ID" value="NZ_CP144914.1"/>
</dbReference>
<feature type="domain" description="Methyltransferase" evidence="3">
    <location>
        <begin position="36"/>
        <end position="131"/>
    </location>
</feature>
<dbReference type="CDD" id="cd02440">
    <property type="entry name" value="AdoMet_MTases"/>
    <property type="match status" value="1"/>
</dbReference>
<dbReference type="Gene3D" id="3.40.50.150">
    <property type="entry name" value="Vaccinia Virus protein VP39"/>
    <property type="match status" value="1"/>
</dbReference>
<dbReference type="Gene3D" id="2.20.25.110">
    <property type="entry name" value="S-adenosyl-L-methionine-dependent methyltransferases"/>
    <property type="match status" value="1"/>
</dbReference>
<dbReference type="AlphaFoldDB" id="A0A5C7F6Z2"/>
<protein>
    <submittedName>
        <fullName evidence="4">Class I SAM-dependent methyltransferase</fullName>
        <ecNumber evidence="4">2.1.-.-</ecNumber>
    </submittedName>
</protein>
<dbReference type="Proteomes" id="UP000321816">
    <property type="component" value="Chromosome"/>
</dbReference>